<dbReference type="InterPro" id="IPR050708">
    <property type="entry name" value="T6SS_VgrG/RHS"/>
</dbReference>
<gene>
    <name evidence="2" type="ORF">ACFPTN_22855</name>
</gene>
<comment type="caution">
    <text evidence="2">The sequence shown here is derived from an EMBL/GenBank/DDBJ whole genome shotgun (WGS) entry which is preliminary data.</text>
</comment>
<accession>A0ABW1AY20</accession>
<organism evidence="2 3">
    <name type="scientific">Thauera sinica</name>
    <dbReference type="NCBI Taxonomy" id="2665146"/>
    <lineage>
        <taxon>Bacteria</taxon>
        <taxon>Pseudomonadati</taxon>
        <taxon>Pseudomonadota</taxon>
        <taxon>Betaproteobacteria</taxon>
        <taxon>Rhodocyclales</taxon>
        <taxon>Zoogloeaceae</taxon>
        <taxon>Thauera</taxon>
    </lineage>
</organism>
<name>A0ABW1AY20_9RHOO</name>
<evidence type="ECO:0000313" key="2">
    <source>
        <dbReference type="EMBL" id="MFC5772232.1"/>
    </source>
</evidence>
<keyword evidence="3" id="KW-1185">Reference proteome</keyword>
<dbReference type="InterPro" id="IPR006530">
    <property type="entry name" value="YD"/>
</dbReference>
<sequence length="374" mass="39065">NRTSDASFRGKTTTTEYDGLDRPLRIADPLAGLTQLAYDGQDRLTGLTAPNQAATSFTVDGLGNVQETSADRGSRPATFDAAGNLKTLSDGRGTTASFTYDALNRPLTVAYPQSGENVTYTWDTGCANGIGRLCQASDKLGSTRYAYDARGNLESETRTIGTVSLTTRYTYDDADRPITTITPSGKVLTTSRDADGRIGKVAGDVAGTPIDLVKDVQTDAAGNVTAQTFGNGTGLSRQFSDDGLPIGQTVTQATRPQDGDVPLPAWALALLGAGLLGALGRRRAALVLVLGLAAMLLPHTATWARETLTYDADGNIVERASPSGTTTYGYDALGRLGSEAGPAKTQSLGYDANGNRTSDAGGSHTYTPHTNRPA</sequence>
<protein>
    <recommendedName>
        <fullName evidence="4">RHS repeat protein</fullName>
    </recommendedName>
</protein>
<evidence type="ECO:0000256" key="1">
    <source>
        <dbReference type="SAM" id="MobiDB-lite"/>
    </source>
</evidence>
<reference evidence="3" key="1">
    <citation type="journal article" date="2019" name="Int. J. Syst. Evol. Microbiol.">
        <title>The Global Catalogue of Microorganisms (GCM) 10K type strain sequencing project: providing services to taxonomists for standard genome sequencing and annotation.</title>
        <authorList>
            <consortium name="The Broad Institute Genomics Platform"/>
            <consortium name="The Broad Institute Genome Sequencing Center for Infectious Disease"/>
            <person name="Wu L."/>
            <person name="Ma J."/>
        </authorList>
    </citation>
    <scope>NUCLEOTIDE SEQUENCE [LARGE SCALE GENOMIC DNA]</scope>
    <source>
        <strain evidence="3">SHR3</strain>
    </source>
</reference>
<dbReference type="Pfam" id="PF05593">
    <property type="entry name" value="RHS_repeat"/>
    <property type="match status" value="3"/>
</dbReference>
<dbReference type="PANTHER" id="PTHR32305">
    <property type="match status" value="1"/>
</dbReference>
<evidence type="ECO:0008006" key="4">
    <source>
        <dbReference type="Google" id="ProtNLM"/>
    </source>
</evidence>
<feature type="non-terminal residue" evidence="2">
    <location>
        <position position="1"/>
    </location>
</feature>
<feature type="non-terminal residue" evidence="2">
    <location>
        <position position="374"/>
    </location>
</feature>
<feature type="region of interest" description="Disordered" evidence="1">
    <location>
        <begin position="341"/>
        <end position="374"/>
    </location>
</feature>
<dbReference type="InterPro" id="IPR031325">
    <property type="entry name" value="RHS_repeat"/>
</dbReference>
<feature type="compositionally biased region" description="Polar residues" evidence="1">
    <location>
        <begin position="344"/>
        <end position="374"/>
    </location>
</feature>
<dbReference type="PANTHER" id="PTHR32305:SF15">
    <property type="entry name" value="PROTEIN RHSA-RELATED"/>
    <property type="match status" value="1"/>
</dbReference>
<dbReference type="Proteomes" id="UP001595974">
    <property type="component" value="Unassembled WGS sequence"/>
</dbReference>
<dbReference type="EMBL" id="JBHSOG010000110">
    <property type="protein sequence ID" value="MFC5772232.1"/>
    <property type="molecule type" value="Genomic_DNA"/>
</dbReference>
<dbReference type="Gene3D" id="2.180.10.10">
    <property type="entry name" value="RHS repeat-associated core"/>
    <property type="match status" value="2"/>
</dbReference>
<evidence type="ECO:0000313" key="3">
    <source>
        <dbReference type="Proteomes" id="UP001595974"/>
    </source>
</evidence>
<dbReference type="NCBIfam" id="TIGR01643">
    <property type="entry name" value="YD_repeat_2x"/>
    <property type="match status" value="3"/>
</dbReference>
<proteinExistence type="predicted"/>